<name>A0A1B0DHQ6_PHLPP</name>
<dbReference type="InterPro" id="IPR037214">
    <property type="entry name" value="TROVE_dom_sf"/>
</dbReference>
<protein>
    <submittedName>
        <fullName evidence="4">Uncharacterized protein</fullName>
    </submittedName>
</protein>
<dbReference type="EMBL" id="AJVK01061431">
    <property type="status" value="NOT_ANNOTATED_CDS"/>
    <property type="molecule type" value="Genomic_DNA"/>
</dbReference>
<dbReference type="GO" id="GO:0046872">
    <property type="term" value="F:metal ion binding"/>
    <property type="evidence" value="ECO:0007669"/>
    <property type="project" value="UniProtKB-KW"/>
</dbReference>
<dbReference type="PROSITE" id="PS50988">
    <property type="entry name" value="TROVE"/>
    <property type="match status" value="1"/>
</dbReference>
<dbReference type="InterPro" id="IPR008858">
    <property type="entry name" value="TROVE_dom"/>
</dbReference>
<keyword evidence="2" id="KW-0963">Cytoplasm</keyword>
<evidence type="ECO:0000256" key="2">
    <source>
        <dbReference type="ARBA" id="ARBA00022490"/>
    </source>
</evidence>
<dbReference type="VEuPathDB" id="VectorBase:PPAPM1_004453"/>
<dbReference type="GO" id="GO:0005737">
    <property type="term" value="C:cytoplasm"/>
    <property type="evidence" value="ECO:0007669"/>
    <property type="project" value="UniProtKB-SubCell"/>
</dbReference>
<keyword evidence="5" id="KW-1185">Reference proteome</keyword>
<dbReference type="InterPro" id="IPR040322">
    <property type="entry name" value="TROVE2"/>
</dbReference>
<dbReference type="Proteomes" id="UP000092462">
    <property type="component" value="Unassembled WGS sequence"/>
</dbReference>
<dbReference type="VEuPathDB" id="VectorBase:PPAI007690"/>
<dbReference type="PANTHER" id="PTHR14202">
    <property type="entry name" value="60 KDA RIBONUCLEOPROTEIN SSA/RO"/>
    <property type="match status" value="1"/>
</dbReference>
<evidence type="ECO:0000313" key="5">
    <source>
        <dbReference type="Proteomes" id="UP000092462"/>
    </source>
</evidence>
<dbReference type="SUPFAM" id="SSF140864">
    <property type="entry name" value="TROVE domain-like"/>
    <property type="match status" value="1"/>
</dbReference>
<dbReference type="GO" id="GO:0003723">
    <property type="term" value="F:RNA binding"/>
    <property type="evidence" value="ECO:0007669"/>
    <property type="project" value="InterPro"/>
</dbReference>
<organism evidence="4 5">
    <name type="scientific">Phlebotomus papatasi</name>
    <name type="common">Sandfly</name>
    <dbReference type="NCBI Taxonomy" id="29031"/>
    <lineage>
        <taxon>Eukaryota</taxon>
        <taxon>Metazoa</taxon>
        <taxon>Ecdysozoa</taxon>
        <taxon>Arthropoda</taxon>
        <taxon>Hexapoda</taxon>
        <taxon>Insecta</taxon>
        <taxon>Pterygota</taxon>
        <taxon>Neoptera</taxon>
        <taxon>Endopterygota</taxon>
        <taxon>Diptera</taxon>
        <taxon>Nematocera</taxon>
        <taxon>Psychodoidea</taxon>
        <taxon>Psychodidae</taxon>
        <taxon>Phlebotomus</taxon>
        <taxon>Phlebotomus</taxon>
    </lineage>
</organism>
<comment type="subcellular location">
    <subcellularLocation>
        <location evidence="1">Cytoplasm</location>
    </subcellularLocation>
</comment>
<accession>A0A1B0DHQ6</accession>
<reference evidence="4" key="1">
    <citation type="submission" date="2022-08" db="UniProtKB">
        <authorList>
            <consortium name="EnsemblMetazoa"/>
        </authorList>
    </citation>
    <scope>IDENTIFICATION</scope>
    <source>
        <strain evidence="4">Israel</strain>
    </source>
</reference>
<dbReference type="AlphaFoldDB" id="A0A1B0DHQ6"/>
<evidence type="ECO:0000313" key="4">
    <source>
        <dbReference type="EnsemblMetazoa" id="PPAI007690-PA"/>
    </source>
</evidence>
<sequence>MNAIHLLRFLHMGNTDQCYVATEKKPTVRVLCRLPDQLECLKTLATGENHRLVTLTIKKAIDCADLRRKNETLICIVYCLHLVQNQELRNAIYQMLPDILVTQDDFLLFAYYNKFYSLNRTGYSRGLRNAIAKWYNLKTPEELCDMIARRSVINKWSHKDVIQMAHPKIQDPQKVLIVKSTFQSGPLTLKNAENDNGVAEMTSYQRLLLIIEFKNLKDPAKAVEMIQKYNIPYAYIPTHMWPHRQVWEALLPSMTYPELLEAIPRLTAMKMLKPSDSLSKKYCSALSNMETLRNSKMHPISVFAFLQLYRSKRRYPEKFK</sequence>
<dbReference type="GO" id="GO:1990904">
    <property type="term" value="C:ribonucleoprotein complex"/>
    <property type="evidence" value="ECO:0007669"/>
    <property type="project" value="TreeGrafter"/>
</dbReference>
<evidence type="ECO:0000256" key="3">
    <source>
        <dbReference type="ARBA" id="ARBA00022723"/>
    </source>
</evidence>
<keyword evidence="3" id="KW-0479">Metal-binding</keyword>
<dbReference type="PANTHER" id="PTHR14202:SF0">
    <property type="entry name" value="RNA-BINDING PROTEIN RO60"/>
    <property type="match status" value="1"/>
</dbReference>
<proteinExistence type="predicted"/>
<dbReference type="EnsemblMetazoa" id="PPAI007690-RA">
    <property type="protein sequence ID" value="PPAI007690-PA"/>
    <property type="gene ID" value="PPAI007690"/>
</dbReference>
<evidence type="ECO:0000256" key="1">
    <source>
        <dbReference type="ARBA" id="ARBA00004496"/>
    </source>
</evidence>